<dbReference type="SMART" id="SM00060">
    <property type="entry name" value="FN3"/>
    <property type="match status" value="5"/>
</dbReference>
<dbReference type="InterPro" id="IPR002919">
    <property type="entry name" value="TIL_dom"/>
</dbReference>
<dbReference type="PANTHER" id="PTHR24020:SF20">
    <property type="entry name" value="PH DOMAIN-CONTAINING PROTEIN"/>
    <property type="match status" value="1"/>
</dbReference>
<keyword evidence="3" id="KW-1015">Disulfide bond</keyword>
<name>A0ABP0EXT9_CLALP</name>
<dbReference type="Pfam" id="PF00041">
    <property type="entry name" value="fn3"/>
    <property type="match status" value="1"/>
</dbReference>
<comment type="caution">
    <text evidence="9">The sequence shown here is derived from an EMBL/GenBank/DDBJ whole genome shotgun (WGS) entry which is preliminary data.</text>
</comment>
<dbReference type="EMBL" id="CAWYQH010000001">
    <property type="protein sequence ID" value="CAK8672293.1"/>
    <property type="molecule type" value="Genomic_DNA"/>
</dbReference>
<dbReference type="InterPro" id="IPR050525">
    <property type="entry name" value="ECM_Assembly_Org"/>
</dbReference>
<evidence type="ECO:0008006" key="11">
    <source>
        <dbReference type="Google" id="ProtNLM"/>
    </source>
</evidence>
<evidence type="ECO:0000256" key="1">
    <source>
        <dbReference type="ARBA" id="ARBA00004498"/>
    </source>
</evidence>
<evidence type="ECO:0000256" key="3">
    <source>
        <dbReference type="ARBA" id="ARBA00023157"/>
    </source>
</evidence>
<feature type="domain" description="Fibronectin type-III" evidence="7">
    <location>
        <begin position="279"/>
        <end position="368"/>
    </location>
</feature>
<dbReference type="Pfam" id="PF00092">
    <property type="entry name" value="VWA"/>
    <property type="match status" value="1"/>
</dbReference>
<dbReference type="PROSITE" id="PS50853">
    <property type="entry name" value="FN3"/>
    <property type="match status" value="3"/>
</dbReference>
<keyword evidence="5" id="KW-0732">Signal</keyword>
<keyword evidence="10" id="KW-1185">Reference proteome</keyword>
<dbReference type="InterPro" id="IPR000716">
    <property type="entry name" value="Thyroglobulin_1"/>
</dbReference>
<dbReference type="Gene3D" id="4.10.800.10">
    <property type="entry name" value="Thyroglobulin type-1"/>
    <property type="match status" value="1"/>
</dbReference>
<dbReference type="Gene3D" id="3.40.50.410">
    <property type="entry name" value="von Willebrand factor, type A domain"/>
    <property type="match status" value="1"/>
</dbReference>
<dbReference type="Pfam" id="PF00086">
    <property type="entry name" value="Thyroglobulin_1"/>
    <property type="match status" value="1"/>
</dbReference>
<dbReference type="InterPro" id="IPR036116">
    <property type="entry name" value="FN3_sf"/>
</dbReference>
<dbReference type="Gene3D" id="2.10.25.10">
    <property type="entry name" value="Laminin"/>
    <property type="match status" value="1"/>
</dbReference>
<accession>A0ABP0EXT9</accession>
<dbReference type="InterPro" id="IPR036084">
    <property type="entry name" value="Ser_inhib-like_sf"/>
</dbReference>
<dbReference type="PROSITE" id="PS50234">
    <property type="entry name" value="VWFA"/>
    <property type="match status" value="1"/>
</dbReference>
<evidence type="ECO:0000256" key="2">
    <source>
        <dbReference type="ARBA" id="ARBA00022530"/>
    </source>
</evidence>
<feature type="domain" description="Fibronectin type-III" evidence="7">
    <location>
        <begin position="483"/>
        <end position="567"/>
    </location>
</feature>
<feature type="domain" description="Fibronectin type-III" evidence="7">
    <location>
        <begin position="32"/>
        <end position="131"/>
    </location>
</feature>
<keyword evidence="2" id="KW-0964">Secreted</keyword>
<protein>
    <recommendedName>
        <fullName evidence="11">Collagen alpha-1(XII) chain</fullName>
    </recommendedName>
</protein>
<feature type="signal peptide" evidence="5">
    <location>
        <begin position="1"/>
        <end position="20"/>
    </location>
</feature>
<dbReference type="PANTHER" id="PTHR24020">
    <property type="entry name" value="COLLAGEN ALPHA"/>
    <property type="match status" value="1"/>
</dbReference>
<dbReference type="InterPro" id="IPR036857">
    <property type="entry name" value="Thyroglobulin_1_sf"/>
</dbReference>
<dbReference type="CDD" id="cd19941">
    <property type="entry name" value="TIL"/>
    <property type="match status" value="1"/>
</dbReference>
<feature type="domain" description="VWFA" evidence="6">
    <location>
        <begin position="674"/>
        <end position="854"/>
    </location>
</feature>
<keyword evidence="2" id="KW-0272">Extracellular matrix</keyword>
<sequence length="864" mass="95450">MMEHLLVAFLVFAGYHLATSQQQSGPHPQLPAPVGLSVGSIFSNGIGENWAIVEWFPEKLVDSYILRIYRKRDNILFKQIGNVRVNIHNVTGLDAGTEYEATVAAIYIVETSGLRLTTRETERETFRTLEMCKGGQVFLDCSSHCIHSCDDPDPLCDRRCVPGCGCPLEAVIWNRGRCIIPQLCPAPIGVVSEHPAVSNIRRLPTFGDQLVLTWDKVAMASGYTVKVLLDHDRKSVVQSVRVSAPIVGIESLTPGETYAFRIIPIFPSDAPAGRALNLPPTNVRISNVGRNSFRVSWDVTEKAARYSVILYDEDQRSVLYENDKIASNSIIIENLSPGSVYYVTVASANRQQNIGYESTPLEVRTLGEPVVPRSMIIAHIDLPTTPTTSTTTTTTTTEALTACRQKYRTVEKFYESFPDEVGPRFPRCDETGQYFTTECSEQDSSICWCIHPETGSKLLGSNFGGDNSLVPIDCDHYGELVTRPLNLRVRVQTSNLIELEWDSVPEAAAYIAFVEDGLGDPKTYLIENDLTTHVFSELTAGTMYLFGVYVIDDLGWSSIIHFTGGKTLVVDRPVGARVVENIGGMVVVQWRSEPSAEYYNVELQNAAGDILRSFSEVFDDSVTFTGLQVQENYQVQIRAGIKLPDPNDPAVLVEHESETTLIRFVAQCQLPPLDVIFVLDTSEKVGWDGLQKVKALMSDLSIAFPAIDDTSATGTRLAAVKYSRSPRVMFPYDRFKRTADAVGAIRYLRYNGGNTLKTGLALNYVTRHFFTAPAQDGYVKRLDALNVVIMFSGGKSTDDSISIEARRLKALTNVIAIGVKDRSDGGELNTIASSPELVFMADSYNGVPRLRDNIMSVMCSLSQP</sequence>
<dbReference type="InterPro" id="IPR013783">
    <property type="entry name" value="Ig-like_fold"/>
</dbReference>
<dbReference type="Gene3D" id="2.60.40.10">
    <property type="entry name" value="Immunoglobulins"/>
    <property type="match status" value="2"/>
</dbReference>
<dbReference type="PROSITE" id="PS51162">
    <property type="entry name" value="THYROGLOBULIN_1_2"/>
    <property type="match status" value="1"/>
</dbReference>
<evidence type="ECO:0000259" key="7">
    <source>
        <dbReference type="PROSITE" id="PS50853"/>
    </source>
</evidence>
<evidence type="ECO:0000313" key="10">
    <source>
        <dbReference type="Proteomes" id="UP001642483"/>
    </source>
</evidence>
<dbReference type="SMART" id="SM00327">
    <property type="entry name" value="VWA"/>
    <property type="match status" value="1"/>
</dbReference>
<dbReference type="Proteomes" id="UP001642483">
    <property type="component" value="Unassembled WGS sequence"/>
</dbReference>
<dbReference type="InterPro" id="IPR003961">
    <property type="entry name" value="FN3_dom"/>
</dbReference>
<evidence type="ECO:0000313" key="9">
    <source>
        <dbReference type="EMBL" id="CAK8672293.1"/>
    </source>
</evidence>
<dbReference type="InterPro" id="IPR036465">
    <property type="entry name" value="vWFA_dom_sf"/>
</dbReference>
<dbReference type="SUPFAM" id="SSF49265">
    <property type="entry name" value="Fibronectin type III"/>
    <property type="match status" value="3"/>
</dbReference>
<evidence type="ECO:0000259" key="6">
    <source>
        <dbReference type="PROSITE" id="PS50234"/>
    </source>
</evidence>
<feature type="domain" description="Thyroglobulin type-1" evidence="8">
    <location>
        <begin position="400"/>
        <end position="474"/>
    </location>
</feature>
<evidence type="ECO:0000256" key="4">
    <source>
        <dbReference type="PROSITE-ProRule" id="PRU00500"/>
    </source>
</evidence>
<organism evidence="9 10">
    <name type="scientific">Clavelina lepadiformis</name>
    <name type="common">Light-bulb sea squirt</name>
    <name type="synonym">Ascidia lepadiformis</name>
    <dbReference type="NCBI Taxonomy" id="159417"/>
    <lineage>
        <taxon>Eukaryota</taxon>
        <taxon>Metazoa</taxon>
        <taxon>Chordata</taxon>
        <taxon>Tunicata</taxon>
        <taxon>Ascidiacea</taxon>
        <taxon>Aplousobranchia</taxon>
        <taxon>Clavelinidae</taxon>
        <taxon>Clavelina</taxon>
    </lineage>
</organism>
<evidence type="ECO:0000256" key="5">
    <source>
        <dbReference type="SAM" id="SignalP"/>
    </source>
</evidence>
<dbReference type="Pfam" id="PF01826">
    <property type="entry name" value="TIL"/>
    <property type="match status" value="1"/>
</dbReference>
<evidence type="ECO:0000259" key="8">
    <source>
        <dbReference type="PROSITE" id="PS51162"/>
    </source>
</evidence>
<comment type="subcellular location">
    <subcellularLocation>
        <location evidence="1">Secreted</location>
        <location evidence="1">Extracellular space</location>
        <location evidence="1">Extracellular matrix</location>
    </subcellularLocation>
</comment>
<dbReference type="CDD" id="cd00063">
    <property type="entry name" value="FN3"/>
    <property type="match status" value="3"/>
</dbReference>
<dbReference type="SUPFAM" id="SSF57610">
    <property type="entry name" value="Thyroglobulin type-1 domain"/>
    <property type="match status" value="1"/>
</dbReference>
<feature type="chain" id="PRO_5045628648" description="Collagen alpha-1(XII) chain" evidence="5">
    <location>
        <begin position="21"/>
        <end position="864"/>
    </location>
</feature>
<proteinExistence type="predicted"/>
<dbReference type="SUPFAM" id="SSF57567">
    <property type="entry name" value="Serine protease inhibitors"/>
    <property type="match status" value="1"/>
</dbReference>
<dbReference type="InterPro" id="IPR002035">
    <property type="entry name" value="VWF_A"/>
</dbReference>
<reference evidence="9 10" key="1">
    <citation type="submission" date="2024-02" db="EMBL/GenBank/DDBJ databases">
        <authorList>
            <person name="Daric V."/>
            <person name="Darras S."/>
        </authorList>
    </citation>
    <scope>NUCLEOTIDE SEQUENCE [LARGE SCALE GENOMIC DNA]</scope>
</reference>
<dbReference type="SUPFAM" id="SSF53300">
    <property type="entry name" value="vWA-like"/>
    <property type="match status" value="1"/>
</dbReference>
<gene>
    <name evidence="9" type="ORF">CVLEPA_LOCUS1255</name>
</gene>
<comment type="caution">
    <text evidence="4">Lacks conserved residue(s) required for the propagation of feature annotation.</text>
</comment>